<evidence type="ECO:0000313" key="6">
    <source>
        <dbReference type="EMBL" id="MDF0592557.1"/>
    </source>
</evidence>
<dbReference type="SFLD" id="SFLDS00029">
    <property type="entry name" value="Radical_SAM"/>
    <property type="match status" value="1"/>
</dbReference>
<dbReference type="InterPro" id="IPR007197">
    <property type="entry name" value="rSAM"/>
</dbReference>
<keyword evidence="4" id="KW-0411">Iron-sulfur</keyword>
<dbReference type="PROSITE" id="PS51918">
    <property type="entry name" value="RADICAL_SAM"/>
    <property type="match status" value="1"/>
</dbReference>
<dbReference type="InterPro" id="IPR023885">
    <property type="entry name" value="4Fe4S-binding_SPASM_dom"/>
</dbReference>
<dbReference type="InterPro" id="IPR050377">
    <property type="entry name" value="Radical_SAM_PqqE_MftC-like"/>
</dbReference>
<dbReference type="PANTHER" id="PTHR11228:SF7">
    <property type="entry name" value="PQQA PEPTIDE CYCLASE"/>
    <property type="match status" value="1"/>
</dbReference>
<dbReference type="SFLD" id="SFLDG01386">
    <property type="entry name" value="main_SPASM_domain-containing"/>
    <property type="match status" value="1"/>
</dbReference>
<keyword evidence="1" id="KW-0949">S-adenosyl-L-methionine</keyword>
<dbReference type="PANTHER" id="PTHR11228">
    <property type="entry name" value="RADICAL SAM DOMAIN PROTEIN"/>
    <property type="match status" value="1"/>
</dbReference>
<keyword evidence="3" id="KW-0408">Iron</keyword>
<evidence type="ECO:0000313" key="7">
    <source>
        <dbReference type="Proteomes" id="UP001215956"/>
    </source>
</evidence>
<dbReference type="NCBIfam" id="TIGR04085">
    <property type="entry name" value="rSAM_more_4Fe4S"/>
    <property type="match status" value="1"/>
</dbReference>
<dbReference type="Pfam" id="PF13186">
    <property type="entry name" value="SPASM"/>
    <property type="match status" value="1"/>
</dbReference>
<keyword evidence="2" id="KW-0479">Metal-binding</keyword>
<feature type="domain" description="Radical SAM core" evidence="5">
    <location>
        <begin position="81"/>
        <end position="291"/>
    </location>
</feature>
<dbReference type="InterPro" id="IPR013785">
    <property type="entry name" value="Aldolase_TIM"/>
</dbReference>
<reference evidence="6 7" key="1">
    <citation type="submission" date="2023-03" db="EMBL/GenBank/DDBJ databases">
        <title>Whole genome sequencing of Methanotrichaceae archaeon M04Ac.</title>
        <authorList>
            <person name="Khomyakova M.A."/>
            <person name="Merkel A.Y."/>
            <person name="Slobodkin A.I."/>
        </authorList>
    </citation>
    <scope>NUCLEOTIDE SEQUENCE [LARGE SCALE GENOMIC DNA]</scope>
    <source>
        <strain evidence="6 7">M04Ac</strain>
    </source>
</reference>
<dbReference type="InterPro" id="IPR058240">
    <property type="entry name" value="rSAM_sf"/>
</dbReference>
<name>A0ABT5XDD5_9EURY</name>
<dbReference type="Gene3D" id="3.20.20.70">
    <property type="entry name" value="Aldolase class I"/>
    <property type="match status" value="1"/>
</dbReference>
<dbReference type="Proteomes" id="UP001215956">
    <property type="component" value="Unassembled WGS sequence"/>
</dbReference>
<dbReference type="Pfam" id="PF04055">
    <property type="entry name" value="Radical_SAM"/>
    <property type="match status" value="1"/>
</dbReference>
<sequence length="430" mass="47594">MKGGTLFMGYDPISLSIEEADFLAACDGVHKVVDAVPRSWSEDYGDLKFLMLISRLVSSGHLILADEPSQSSIRITGSRSAYIPPHMSIELTAGCNLRCRHCYRESEPSKDEYMPTETLLNVLERLAESGLRSVELTGGEPLLHKDFLRILSFCADRFELVGVLSNGTLITHDMAERFRSLGDRLLLSISLDCSEEDAHDLRRGVPGAFRRTVDNIKLLSDLGVKVRVSMCVDEESFSDIEKTLLLARDLGAAAFSYTPVLPLGRGREWAPPGWNLDGREVMQAEEELARRYRGFLSVLSDEAVCSLEKEEGCGAGYRTYAMDPWGNIRPCATFGPEEMVIGNLVEGEIEEVFSNPLTEALAGARVPGNEVCGDCEMSLFCRYCILRGILGSKMVRDCSWINLPSSRRILNISTSVEASEMGHMSLDNKI</sequence>
<accession>A0ABT5XDD5</accession>
<keyword evidence="7" id="KW-1185">Reference proteome</keyword>
<gene>
    <name evidence="6" type="ORF">P0O24_03045</name>
</gene>
<dbReference type="EMBL" id="JARFPL010000006">
    <property type="protein sequence ID" value="MDF0592557.1"/>
    <property type="molecule type" value="Genomic_DNA"/>
</dbReference>
<comment type="caution">
    <text evidence="6">The sequence shown here is derived from an EMBL/GenBank/DDBJ whole genome shotgun (WGS) entry which is preliminary data.</text>
</comment>
<organism evidence="6 7">
    <name type="scientific">Candidatus Methanocrinis alkalitolerans</name>
    <dbReference type="NCBI Taxonomy" id="3033395"/>
    <lineage>
        <taxon>Archaea</taxon>
        <taxon>Methanobacteriati</taxon>
        <taxon>Methanobacteriota</taxon>
        <taxon>Stenosarchaea group</taxon>
        <taxon>Methanomicrobia</taxon>
        <taxon>Methanotrichales</taxon>
        <taxon>Methanotrichaceae</taxon>
        <taxon>Methanocrinis</taxon>
    </lineage>
</organism>
<evidence type="ECO:0000256" key="3">
    <source>
        <dbReference type="ARBA" id="ARBA00023004"/>
    </source>
</evidence>
<evidence type="ECO:0000256" key="2">
    <source>
        <dbReference type="ARBA" id="ARBA00022723"/>
    </source>
</evidence>
<proteinExistence type="predicted"/>
<dbReference type="SMART" id="SM00729">
    <property type="entry name" value="Elp3"/>
    <property type="match status" value="1"/>
</dbReference>
<evidence type="ECO:0000256" key="1">
    <source>
        <dbReference type="ARBA" id="ARBA00022691"/>
    </source>
</evidence>
<evidence type="ECO:0000256" key="4">
    <source>
        <dbReference type="ARBA" id="ARBA00023014"/>
    </source>
</evidence>
<dbReference type="SUPFAM" id="SSF102114">
    <property type="entry name" value="Radical SAM enzymes"/>
    <property type="match status" value="1"/>
</dbReference>
<evidence type="ECO:0000259" key="5">
    <source>
        <dbReference type="PROSITE" id="PS51918"/>
    </source>
</evidence>
<dbReference type="CDD" id="cd01335">
    <property type="entry name" value="Radical_SAM"/>
    <property type="match status" value="1"/>
</dbReference>
<protein>
    <submittedName>
        <fullName evidence="6">Radical SAM protein</fullName>
    </submittedName>
</protein>
<dbReference type="InterPro" id="IPR006638">
    <property type="entry name" value="Elp3/MiaA/NifB-like_rSAM"/>
</dbReference>
<dbReference type="SFLD" id="SFLDG01067">
    <property type="entry name" value="SPASM/twitch_domain_containing"/>
    <property type="match status" value="1"/>
</dbReference>